<feature type="transmembrane region" description="Helical" evidence="1">
    <location>
        <begin position="50"/>
        <end position="70"/>
    </location>
</feature>
<keyword evidence="3" id="KW-1185">Reference proteome</keyword>
<evidence type="ECO:0000256" key="1">
    <source>
        <dbReference type="SAM" id="Phobius"/>
    </source>
</evidence>
<accession>A0A2N5IXT3</accession>
<organism evidence="2 3">
    <name type="scientific">Bifidobacterium anseris</name>
    <dbReference type="NCBI Taxonomy" id="2020963"/>
    <lineage>
        <taxon>Bacteria</taxon>
        <taxon>Bacillati</taxon>
        <taxon>Actinomycetota</taxon>
        <taxon>Actinomycetes</taxon>
        <taxon>Bifidobacteriales</taxon>
        <taxon>Bifidobacteriaceae</taxon>
        <taxon>Bifidobacterium</taxon>
    </lineage>
</organism>
<dbReference type="EMBL" id="NMYC01000005">
    <property type="protein sequence ID" value="PLS26764.1"/>
    <property type="molecule type" value="Genomic_DNA"/>
</dbReference>
<dbReference type="Proteomes" id="UP000234935">
    <property type="component" value="Unassembled WGS sequence"/>
</dbReference>
<protein>
    <submittedName>
        <fullName evidence="2">Pilus biosynthesis protein TadE</fullName>
    </submittedName>
</protein>
<proteinExistence type="predicted"/>
<name>A0A2N5IXT3_9BIFI</name>
<evidence type="ECO:0000313" key="2">
    <source>
        <dbReference type="EMBL" id="PLS26764.1"/>
    </source>
</evidence>
<dbReference type="AlphaFoldDB" id="A0A2N5IXT3"/>
<keyword evidence="1" id="KW-0472">Membrane</keyword>
<gene>
    <name evidence="2" type="ORF">CGZ88_1249</name>
</gene>
<dbReference type="NCBIfam" id="TIGR03816">
    <property type="entry name" value="tadE_like_DECH"/>
    <property type="match status" value="1"/>
</dbReference>
<evidence type="ECO:0000313" key="3">
    <source>
        <dbReference type="Proteomes" id="UP000234935"/>
    </source>
</evidence>
<keyword evidence="1" id="KW-0812">Transmembrane</keyword>
<reference evidence="2 3" key="1">
    <citation type="submission" date="2017-07" db="EMBL/GenBank/DDBJ databases">
        <title>Bifidobacterium novel species.</title>
        <authorList>
            <person name="Lugli G.A."/>
            <person name="Milani C."/>
            <person name="Duranti S."/>
            <person name="Mangifesta M."/>
        </authorList>
    </citation>
    <scope>NUCLEOTIDE SEQUENCE [LARGE SCALE GENOMIC DNA]</scope>
    <source>
        <strain evidence="3">Goo31D</strain>
    </source>
</reference>
<dbReference type="InterPro" id="IPR021202">
    <property type="entry name" value="Rv3654c-like"/>
</dbReference>
<comment type="caution">
    <text evidence="2">The sequence shown here is derived from an EMBL/GenBank/DDBJ whole genome shotgun (WGS) entry which is preliminary data.</text>
</comment>
<sequence>MTVNGDNDGMGTMTRMGTRALACSAGFVARMKRGIARLRRENVRREDEGSATVVGVALVVAAAVLVSALACAGDIVLRQSQARTAADMAALGAAAALWRGDGTPCAVAAWLSNANAGNLQRCEVVGDDVSVSVHVPTDVPFVDHVTADARAGPRPCRN</sequence>
<keyword evidence="1" id="KW-1133">Transmembrane helix</keyword>